<keyword evidence="2" id="KW-0472">Membrane</keyword>
<accession>A0ABU1VKU4</accession>
<dbReference type="EMBL" id="JAVDVW010000001">
    <property type="protein sequence ID" value="MDR7098095.1"/>
    <property type="molecule type" value="Genomic_DNA"/>
</dbReference>
<keyword evidence="2" id="KW-1133">Transmembrane helix</keyword>
<evidence type="ECO:0000256" key="2">
    <source>
        <dbReference type="SAM" id="Phobius"/>
    </source>
</evidence>
<feature type="region of interest" description="Disordered" evidence="1">
    <location>
        <begin position="320"/>
        <end position="342"/>
    </location>
</feature>
<dbReference type="Proteomes" id="UP001267878">
    <property type="component" value="Unassembled WGS sequence"/>
</dbReference>
<dbReference type="InterPro" id="IPR012902">
    <property type="entry name" value="N_methyl_site"/>
</dbReference>
<reference evidence="3 4" key="1">
    <citation type="submission" date="2023-07" db="EMBL/GenBank/DDBJ databases">
        <title>Sorghum-associated microbial communities from plants grown in Nebraska, USA.</title>
        <authorList>
            <person name="Schachtman D."/>
        </authorList>
    </citation>
    <scope>NUCLEOTIDE SEQUENCE [LARGE SCALE GENOMIC DNA]</scope>
    <source>
        <strain evidence="3 4">BE187</strain>
    </source>
</reference>
<feature type="transmembrane region" description="Helical" evidence="2">
    <location>
        <begin position="14"/>
        <end position="36"/>
    </location>
</feature>
<sequence>MTAHRSPRLRNKGFSLIEILIAVVVLATGLLALTALQGSLTKASAEAKVRGRVAAFVAGRMESLRNGPYDSIAAGSDTCASTVAPDWVPASVCTDAAIGSFSVTQTVATWSGATTFAATGPVSDPRAAQFKRVTLTATWTDANGSSHSLRGVSDISPLGMVSNLMVPPDSDTSGGGAPIVREDNPVTAGMIPVALGDGSSSAASNPKPELKQDGQNQRIVGTKFNMLNYIAGGAGSAVIQKRFENEIVRCKCSMGSGETDTNSIFYTAQWPAIWTGDRYDVYVPTPASTAAPGQSVTSGPTNGVAQSDLCTQCCRDHHDGTSGAKYDPERTMTTGESTGREKYSRNSMGQYVISTSNYIQACRVIRVDGFWRVAADTYSRHFGLLETTPVSSVDARSGIPTTAAKDAYSTFVKDYAAGYQTTLATDLGTAPTNADALFDDNARGLNADPIVVATPNVNNDWRYLHGRGLYVDYLEADARKRIKDILADNDNDGACPPSKPKYDCILPYLPFTTINMTEIAKWLAEDDHILQVNTSNLMSSNPSEPFGGRTKGIAQGDSLNTGSTRTSNSGLAVYAQVRDIDNDGTPDVVTREEFGVDPLDDTTLLDDAQAFEVGTGAGNNGLSFYLRVAGTGLSKTARYALGTDQDDCTTPATGDIRCVTHATAAPMAGTFTLQNYWIEGTTSASLPTASCTNLENGNQSPPANLTVNNKPYLNNLQVTGVTVVSGTGVVNSAMPVAANGATDGKTSETTTVAFSNASADAVFQVQFTTQGNVTGATVAACTVSKSGNTWSMSVSQWNKPWEN</sequence>
<dbReference type="PROSITE" id="PS00409">
    <property type="entry name" value="PROKAR_NTER_METHYL"/>
    <property type="match status" value="1"/>
</dbReference>
<organism evidence="3 4">
    <name type="scientific">Agrilutibacter niabensis</name>
    <dbReference type="NCBI Taxonomy" id="380628"/>
    <lineage>
        <taxon>Bacteria</taxon>
        <taxon>Pseudomonadati</taxon>
        <taxon>Pseudomonadota</taxon>
        <taxon>Gammaproteobacteria</taxon>
        <taxon>Lysobacterales</taxon>
        <taxon>Lysobacteraceae</taxon>
        <taxon>Agrilutibacter</taxon>
    </lineage>
</organism>
<feature type="compositionally biased region" description="Basic and acidic residues" evidence="1">
    <location>
        <begin position="320"/>
        <end position="330"/>
    </location>
</feature>
<dbReference type="RefSeq" id="WP_310051609.1">
    <property type="nucleotide sequence ID" value="NZ_JAVDVW010000001.1"/>
</dbReference>
<keyword evidence="4" id="KW-1185">Reference proteome</keyword>
<dbReference type="NCBIfam" id="TIGR02532">
    <property type="entry name" value="IV_pilin_GFxxxE"/>
    <property type="match status" value="1"/>
</dbReference>
<protein>
    <submittedName>
        <fullName evidence="3">Prepilin-type N-terminal cleavage/methylation domain-containing protein</fullName>
    </submittedName>
</protein>
<evidence type="ECO:0000313" key="4">
    <source>
        <dbReference type="Proteomes" id="UP001267878"/>
    </source>
</evidence>
<proteinExistence type="predicted"/>
<keyword evidence="2" id="KW-0812">Transmembrane</keyword>
<evidence type="ECO:0000313" key="3">
    <source>
        <dbReference type="EMBL" id="MDR7098095.1"/>
    </source>
</evidence>
<comment type="caution">
    <text evidence="3">The sequence shown here is derived from an EMBL/GenBank/DDBJ whole genome shotgun (WGS) entry which is preliminary data.</text>
</comment>
<dbReference type="Pfam" id="PF07963">
    <property type="entry name" value="N_methyl"/>
    <property type="match status" value="1"/>
</dbReference>
<name>A0ABU1VKU4_9GAMM</name>
<gene>
    <name evidence="3" type="ORF">J2X04_000442</name>
</gene>
<evidence type="ECO:0000256" key="1">
    <source>
        <dbReference type="SAM" id="MobiDB-lite"/>
    </source>
</evidence>